<dbReference type="RefSeq" id="WP_257769421.1">
    <property type="nucleotide sequence ID" value="NZ_CP102480.1"/>
</dbReference>
<feature type="transmembrane region" description="Helical" evidence="1">
    <location>
        <begin position="44"/>
        <end position="69"/>
    </location>
</feature>
<reference evidence="2" key="1">
    <citation type="submission" date="2022-08" db="EMBL/GenBank/DDBJ databases">
        <title>Nisaea acidiphila sp. nov., isolated from a marine algal debris and emended description of the genus Nisaea Urios et al. 2008.</title>
        <authorList>
            <person name="Kwon K."/>
        </authorList>
    </citation>
    <scope>NUCLEOTIDE SEQUENCE</scope>
    <source>
        <strain evidence="2">MEBiC11861</strain>
    </source>
</reference>
<evidence type="ECO:0000313" key="2">
    <source>
        <dbReference type="EMBL" id="UUX50291.1"/>
    </source>
</evidence>
<keyword evidence="3" id="KW-1185">Reference proteome</keyword>
<dbReference type="EMBL" id="CP102480">
    <property type="protein sequence ID" value="UUX50291.1"/>
    <property type="molecule type" value="Genomic_DNA"/>
</dbReference>
<evidence type="ECO:0000313" key="3">
    <source>
        <dbReference type="Proteomes" id="UP001060336"/>
    </source>
</evidence>
<evidence type="ECO:0000256" key="1">
    <source>
        <dbReference type="SAM" id="Phobius"/>
    </source>
</evidence>
<dbReference type="Proteomes" id="UP001060336">
    <property type="component" value="Chromosome"/>
</dbReference>
<proteinExistence type="predicted"/>
<keyword evidence="1" id="KW-0472">Membrane</keyword>
<sequence>MTGAFDAWYVRKLSSGRTEGPHPRMDRQHPCLASSTGRRTRPGLVVVAAMLLLSVLVPAAGAQTIQWYVEVLTDPITKAPVLEARILTRKGYRFHFQKREDNSLWAEFRMPRHVEKSISRKRLPTYWIDGRDPVNLESLKELEVGFKPTLYEITDKGVHFIIWGALKKGIVPPPLRDFMLGDTLHVRYWTELGEMEQAEIPLKRANEAIAQMLNLAPLNRAPEVAEQRRSETFETVARHFLDFCDELRFVGSDNDFDLCRDRFVACSEAPNQSEESFRSCLNEGE</sequence>
<protein>
    <submittedName>
        <fullName evidence="2">Uncharacterized protein</fullName>
    </submittedName>
</protein>
<keyword evidence="1" id="KW-0812">Transmembrane</keyword>
<dbReference type="KEGG" id="naci:NUH88_01070"/>
<accession>A0A9J7ARP9</accession>
<dbReference type="AlphaFoldDB" id="A0A9J7ARP9"/>
<gene>
    <name evidence="2" type="ORF">NUH88_01070</name>
</gene>
<organism evidence="2 3">
    <name type="scientific">Nisaea acidiphila</name>
    <dbReference type="NCBI Taxonomy" id="1862145"/>
    <lineage>
        <taxon>Bacteria</taxon>
        <taxon>Pseudomonadati</taxon>
        <taxon>Pseudomonadota</taxon>
        <taxon>Alphaproteobacteria</taxon>
        <taxon>Rhodospirillales</taxon>
        <taxon>Thalassobaculaceae</taxon>
        <taxon>Nisaea</taxon>
    </lineage>
</organism>
<name>A0A9J7ARP9_9PROT</name>
<keyword evidence="1" id="KW-1133">Transmembrane helix</keyword>